<dbReference type="EMBL" id="LWMT01000251">
    <property type="protein sequence ID" value="KZX11392.1"/>
    <property type="molecule type" value="Genomic_DNA"/>
</dbReference>
<dbReference type="Pfam" id="PF14382">
    <property type="entry name" value="ECR1_N"/>
    <property type="match status" value="1"/>
</dbReference>
<organism evidence="4 5">
    <name type="scientific">Methanobrevibacter filiformis</name>
    <dbReference type="NCBI Taxonomy" id="55758"/>
    <lineage>
        <taxon>Archaea</taxon>
        <taxon>Methanobacteriati</taxon>
        <taxon>Methanobacteriota</taxon>
        <taxon>Methanomada group</taxon>
        <taxon>Methanobacteria</taxon>
        <taxon>Methanobacteriales</taxon>
        <taxon>Methanobacteriaceae</taxon>
        <taxon>Methanobrevibacter</taxon>
    </lineage>
</organism>
<sequence>MERTQLNGDIMSSKTGDFVIPGEILGVSEQFLPDEGTYDDEGQIKSSIFGNVSINKSNRKVSIVPKSNTPMLLEVGDIIYGQINDVRGQRAKVEIQKLKGSNRQLALPYMGAIHISQVKKGYLEKLIDAFRIGDIIEAKITKIVGDNVDLSTASKDLGVLKAMCTKCRVYMIQTKRKGELYCEVCDRKEKRLISSNYLL</sequence>
<dbReference type="STRING" id="55758.MBFIL_14760"/>
<evidence type="ECO:0000256" key="2">
    <source>
        <dbReference type="HAMAP-Rule" id="MF_00975"/>
    </source>
</evidence>
<dbReference type="PROSITE" id="PS50126">
    <property type="entry name" value="S1"/>
    <property type="match status" value="1"/>
</dbReference>
<comment type="similarity">
    <text evidence="2">Belongs to the CSL4 family.</text>
</comment>
<dbReference type="HAMAP" id="MF_00975">
    <property type="entry name" value="Exosome_Csl4"/>
    <property type="match status" value="1"/>
</dbReference>
<keyword evidence="2" id="KW-0479">Metal-binding</keyword>
<dbReference type="PANTHER" id="PTHR12686">
    <property type="entry name" value="3'-5' EXORIBONUCLEASE CSL4-RELATED"/>
    <property type="match status" value="1"/>
</dbReference>
<keyword evidence="1 2" id="KW-0271">Exosome</keyword>
<keyword evidence="2" id="KW-0963">Cytoplasm</keyword>
<dbReference type="GO" id="GO:0003676">
    <property type="term" value="F:nucleic acid binding"/>
    <property type="evidence" value="ECO:0007669"/>
    <property type="project" value="InterPro"/>
</dbReference>
<dbReference type="SUPFAM" id="SSF110324">
    <property type="entry name" value="Ribosomal L27 protein-like"/>
    <property type="match status" value="1"/>
</dbReference>
<dbReference type="InterPro" id="IPR012340">
    <property type="entry name" value="NA-bd_OB-fold"/>
</dbReference>
<dbReference type="SUPFAM" id="SSF50249">
    <property type="entry name" value="Nucleic acid-binding proteins"/>
    <property type="match status" value="1"/>
</dbReference>
<evidence type="ECO:0000256" key="1">
    <source>
        <dbReference type="ARBA" id="ARBA00022835"/>
    </source>
</evidence>
<protein>
    <recommendedName>
        <fullName evidence="2">Exosome complex component Csl4</fullName>
    </recommendedName>
</protein>
<dbReference type="Gene3D" id="2.40.50.100">
    <property type="match status" value="1"/>
</dbReference>
<dbReference type="Gene3D" id="2.20.70.10">
    <property type="match status" value="1"/>
</dbReference>
<feature type="binding site" evidence="2">
    <location>
        <position position="182"/>
    </location>
    <ligand>
        <name>Zn(2+)</name>
        <dbReference type="ChEBI" id="CHEBI:29105"/>
    </ligand>
</feature>
<dbReference type="GO" id="GO:0006401">
    <property type="term" value="P:RNA catabolic process"/>
    <property type="evidence" value="ECO:0007669"/>
    <property type="project" value="UniProtKB-UniRule"/>
</dbReference>
<comment type="function">
    <text evidence="2">Non-catalytic component of the exosome, which is a complex involved in RNA degradation. Increases the RNA binding and the efficiency of RNA degradation. Helpful for the interaction of the exosome with A-poor RNAs.</text>
</comment>
<name>A0A166A008_9EURY</name>
<dbReference type="SMART" id="SM00316">
    <property type="entry name" value="S1"/>
    <property type="match status" value="1"/>
</dbReference>
<proteinExistence type="inferred from homology"/>
<gene>
    <name evidence="2" type="primary">csl4</name>
    <name evidence="4" type="ORF">MBFIL_14760</name>
</gene>
<evidence type="ECO:0000313" key="5">
    <source>
        <dbReference type="Proteomes" id="UP000077066"/>
    </source>
</evidence>
<feature type="binding site" evidence="2">
    <location>
        <position position="167"/>
    </location>
    <ligand>
        <name>Zn(2+)</name>
        <dbReference type="ChEBI" id="CHEBI:29105"/>
    </ligand>
</feature>
<comment type="caution">
    <text evidence="4">The sequence shown here is derived from an EMBL/GenBank/DDBJ whole genome shotgun (WGS) entry which is preliminary data.</text>
</comment>
<dbReference type="NCBIfam" id="NF034126">
    <property type="entry name" value="PRK09521.1"/>
    <property type="match status" value="1"/>
</dbReference>
<dbReference type="InterPro" id="IPR003029">
    <property type="entry name" value="S1_domain"/>
</dbReference>
<dbReference type="InterPro" id="IPR025721">
    <property type="entry name" value="Exosome_cplx_N_dom"/>
</dbReference>
<feature type="binding site" evidence="2">
    <location>
        <position position="164"/>
    </location>
    <ligand>
        <name>Zn(2+)</name>
        <dbReference type="ChEBI" id="CHEBI:29105"/>
    </ligand>
</feature>
<dbReference type="Proteomes" id="UP000077066">
    <property type="component" value="Unassembled WGS sequence"/>
</dbReference>
<dbReference type="AlphaFoldDB" id="A0A166A008"/>
<dbReference type="InterPro" id="IPR039771">
    <property type="entry name" value="Csl4"/>
</dbReference>
<keyword evidence="5" id="KW-1185">Reference proteome</keyword>
<feature type="binding site" evidence="2">
    <location>
        <position position="185"/>
    </location>
    <ligand>
        <name>Zn(2+)</name>
        <dbReference type="ChEBI" id="CHEBI:29105"/>
    </ligand>
</feature>
<dbReference type="GO" id="GO:0006396">
    <property type="term" value="P:RNA processing"/>
    <property type="evidence" value="ECO:0007669"/>
    <property type="project" value="InterPro"/>
</dbReference>
<dbReference type="PANTHER" id="PTHR12686:SF8">
    <property type="entry name" value="EXOSOME COMPLEX COMPONENT CSL4"/>
    <property type="match status" value="1"/>
</dbReference>
<evidence type="ECO:0000313" key="4">
    <source>
        <dbReference type="EMBL" id="KZX11392.1"/>
    </source>
</evidence>
<feature type="domain" description="S1 motif" evidence="3">
    <location>
        <begin position="76"/>
        <end position="153"/>
    </location>
</feature>
<dbReference type="Gene3D" id="2.40.50.140">
    <property type="entry name" value="Nucleic acid-binding proteins"/>
    <property type="match status" value="1"/>
</dbReference>
<dbReference type="GO" id="GO:0000178">
    <property type="term" value="C:exosome (RNase complex)"/>
    <property type="evidence" value="ECO:0007669"/>
    <property type="project" value="UniProtKB-KW"/>
</dbReference>
<comment type="subcellular location">
    <subcellularLocation>
        <location evidence="2">Cytoplasm</location>
    </subcellularLocation>
</comment>
<dbReference type="GO" id="GO:0008270">
    <property type="term" value="F:zinc ion binding"/>
    <property type="evidence" value="ECO:0007669"/>
    <property type="project" value="UniProtKB-UniRule"/>
</dbReference>
<dbReference type="InterPro" id="IPR030850">
    <property type="entry name" value="Exosome_Csl4_arc"/>
</dbReference>
<dbReference type="PATRIC" id="fig|55758.3.peg.1666"/>
<accession>A0A166A008</accession>
<keyword evidence="2" id="KW-0862">Zinc</keyword>
<dbReference type="GO" id="GO:0005737">
    <property type="term" value="C:cytoplasm"/>
    <property type="evidence" value="ECO:0007669"/>
    <property type="project" value="UniProtKB-SubCell"/>
</dbReference>
<reference evidence="4 5" key="1">
    <citation type="submission" date="2016-04" db="EMBL/GenBank/DDBJ databases">
        <title>Genome sequence of Methanobrevibacter filiformis DSM 11501.</title>
        <authorList>
            <person name="Poehlein A."/>
            <person name="Seedorf H."/>
            <person name="Daniel R."/>
        </authorList>
    </citation>
    <scope>NUCLEOTIDE SEQUENCE [LARGE SCALE GENOMIC DNA]</scope>
    <source>
        <strain evidence="4 5">DSM 11501</strain>
    </source>
</reference>
<evidence type="ECO:0000259" key="3">
    <source>
        <dbReference type="PROSITE" id="PS50126"/>
    </source>
</evidence>
<comment type="subunit">
    <text evidence="2">Component of the archaeal exosome complex. Forms a trimer of Rrp4 and/or Csl4 subunits. The trimer associates with an hexameric ring-like arrangement composed of 3 Rrp41-Rrp42 heterodimers. Interacts with DnaG.</text>
</comment>